<keyword evidence="2" id="KW-0547">Nucleotide-binding</keyword>
<dbReference type="InterPro" id="IPR003439">
    <property type="entry name" value="ABC_transporter-like_ATP-bd"/>
</dbReference>
<dbReference type="GO" id="GO:0016887">
    <property type="term" value="F:ATP hydrolysis activity"/>
    <property type="evidence" value="ECO:0007669"/>
    <property type="project" value="InterPro"/>
</dbReference>
<organism evidence="5 6">
    <name type="scientific">Lacrimispora celerecrescens</name>
    <dbReference type="NCBI Taxonomy" id="29354"/>
    <lineage>
        <taxon>Bacteria</taxon>
        <taxon>Bacillati</taxon>
        <taxon>Bacillota</taxon>
        <taxon>Clostridia</taxon>
        <taxon>Lachnospirales</taxon>
        <taxon>Lachnospiraceae</taxon>
        <taxon>Lacrimispora</taxon>
    </lineage>
</organism>
<reference evidence="5 6" key="1">
    <citation type="submission" date="2014-07" db="EMBL/GenBank/DDBJ databases">
        <title>Draft genome of Clostridium celerecrescens 152B isolated from sediments associated with methane hydrate from Krishna Godavari basin.</title>
        <authorList>
            <person name="Honkalas V.S."/>
            <person name="Dabir A.P."/>
            <person name="Arora P."/>
            <person name="Dhakephalkar P.K."/>
        </authorList>
    </citation>
    <scope>NUCLEOTIDE SEQUENCE [LARGE SCALE GENOMIC DNA]</scope>
    <source>
        <strain evidence="5 6">152B</strain>
    </source>
</reference>
<dbReference type="Proteomes" id="UP000028525">
    <property type="component" value="Unassembled WGS sequence"/>
</dbReference>
<dbReference type="PROSITE" id="PS50893">
    <property type="entry name" value="ABC_TRANSPORTER_2"/>
    <property type="match status" value="2"/>
</dbReference>
<gene>
    <name evidence="5" type="ORF">IO98_00545</name>
</gene>
<protein>
    <recommendedName>
        <fullName evidence="4">ABC transporter domain-containing protein</fullName>
    </recommendedName>
</protein>
<evidence type="ECO:0000313" key="5">
    <source>
        <dbReference type="EMBL" id="KEZ91705.1"/>
    </source>
</evidence>
<evidence type="ECO:0000256" key="2">
    <source>
        <dbReference type="ARBA" id="ARBA00022741"/>
    </source>
</evidence>
<dbReference type="InterPro" id="IPR003593">
    <property type="entry name" value="AAA+_ATPase"/>
</dbReference>
<proteinExistence type="inferred from homology"/>
<dbReference type="GO" id="GO:0005524">
    <property type="term" value="F:ATP binding"/>
    <property type="evidence" value="ECO:0007669"/>
    <property type="project" value="UniProtKB-KW"/>
</dbReference>
<dbReference type="InterPro" id="IPR050107">
    <property type="entry name" value="ABC_carbohydrate_import_ATPase"/>
</dbReference>
<dbReference type="AlphaFoldDB" id="A0A084JRX1"/>
<evidence type="ECO:0000256" key="1">
    <source>
        <dbReference type="ARBA" id="ARBA00009404"/>
    </source>
</evidence>
<keyword evidence="6" id="KW-1185">Reference proteome</keyword>
<keyword evidence="3" id="KW-0067">ATP-binding</keyword>
<comment type="caution">
    <text evidence="5">The sequence shown here is derived from an EMBL/GenBank/DDBJ whole genome shotgun (WGS) entry which is preliminary data.</text>
</comment>
<dbReference type="RefSeq" id="WP_038277032.1">
    <property type="nucleotide sequence ID" value="NZ_JPME01000002.1"/>
</dbReference>
<dbReference type="SUPFAM" id="SSF52540">
    <property type="entry name" value="P-loop containing nucleoside triphosphate hydrolases"/>
    <property type="match status" value="2"/>
</dbReference>
<feature type="domain" description="ABC transporter" evidence="4">
    <location>
        <begin position="6"/>
        <end position="242"/>
    </location>
</feature>
<dbReference type="SMART" id="SM00382">
    <property type="entry name" value="AAA"/>
    <property type="match status" value="2"/>
</dbReference>
<dbReference type="InterPro" id="IPR027417">
    <property type="entry name" value="P-loop_NTPase"/>
</dbReference>
<evidence type="ECO:0000313" key="6">
    <source>
        <dbReference type="Proteomes" id="UP000028525"/>
    </source>
</evidence>
<dbReference type="EMBL" id="JPME01000002">
    <property type="protein sequence ID" value="KEZ91705.1"/>
    <property type="molecule type" value="Genomic_DNA"/>
</dbReference>
<accession>A0A084JRX1</accession>
<comment type="similarity">
    <text evidence="1">Belongs to the ABC transporter superfamily. AI-2 autoinducer porter (TC 3.A.1.2.8) family.</text>
</comment>
<evidence type="ECO:0000256" key="3">
    <source>
        <dbReference type="ARBA" id="ARBA00022840"/>
    </source>
</evidence>
<dbReference type="STRING" id="29354.IO98_00545"/>
<dbReference type="Gene3D" id="3.40.50.300">
    <property type="entry name" value="P-loop containing nucleotide triphosphate hydrolases"/>
    <property type="match status" value="2"/>
</dbReference>
<sequence length="483" mass="54126">MDKFVIRMENVCAKQFPESHINFQAASGDITAIVGSNGEGKTTLTRILAGIVPRVGGKILIDGRQLDIHSITSAQRNGIYMLQESLQLFSGKSIMDNLLLGIEELIFHKRLFYPAKEKKEAVCRSILKELGLDLELNQPVDRLSQGEKCLLQIGRVLLCRPKILIMDEFSASLTNHETRRIMNLLTELKKKNICVILISHEYPAVIRHCDCVSVMEQGEITESYSRKELGDEAFVKRVLSFKKDFSYPKLPHKPGKLLFAADHISSGNLHDISFSLQEGEILGIAGIVGSGRTTLIQAISKEREITSGHMYYAPVLERSGAISFLPGDCGSQTLFTGKDLSFNITASNVRKAARFHMVSGQKLDLYARDFMDRLNIRKVSCHVPVEQLSRGELQKMLIARSLHQEARLYIFDEPSSYLDLMSRSELYNIYNALLSRNASIILISSDFSELIGMCDRILLLKAGEQVGLYPADTITSDFLYSIL</sequence>
<evidence type="ECO:0000259" key="4">
    <source>
        <dbReference type="PROSITE" id="PS50893"/>
    </source>
</evidence>
<dbReference type="Pfam" id="PF00005">
    <property type="entry name" value="ABC_tran"/>
    <property type="match status" value="2"/>
</dbReference>
<dbReference type="PANTHER" id="PTHR43790:SF2">
    <property type="entry name" value="AUTOINDUCER 2 IMPORT ATP-BINDING PROTEIN LSRA"/>
    <property type="match status" value="1"/>
</dbReference>
<name>A0A084JRX1_9FIRM</name>
<dbReference type="PANTHER" id="PTHR43790">
    <property type="entry name" value="CARBOHYDRATE TRANSPORT ATP-BINDING PROTEIN MG119-RELATED"/>
    <property type="match status" value="1"/>
</dbReference>
<feature type="domain" description="ABC transporter" evidence="4">
    <location>
        <begin position="252"/>
        <end position="479"/>
    </location>
</feature>